<accession>A0AAV7PU53</accession>
<proteinExistence type="predicted"/>
<protein>
    <submittedName>
        <fullName evidence="1">Uncharacterized protein</fullName>
    </submittedName>
</protein>
<dbReference type="Proteomes" id="UP001066276">
    <property type="component" value="Chromosome 7"/>
</dbReference>
<name>A0AAV7PU53_PLEWA</name>
<dbReference type="AlphaFoldDB" id="A0AAV7PU53"/>
<dbReference type="EMBL" id="JANPWB010000011">
    <property type="protein sequence ID" value="KAJ1130807.1"/>
    <property type="molecule type" value="Genomic_DNA"/>
</dbReference>
<organism evidence="1 2">
    <name type="scientific">Pleurodeles waltl</name>
    <name type="common">Iberian ribbed newt</name>
    <dbReference type="NCBI Taxonomy" id="8319"/>
    <lineage>
        <taxon>Eukaryota</taxon>
        <taxon>Metazoa</taxon>
        <taxon>Chordata</taxon>
        <taxon>Craniata</taxon>
        <taxon>Vertebrata</taxon>
        <taxon>Euteleostomi</taxon>
        <taxon>Amphibia</taxon>
        <taxon>Batrachia</taxon>
        <taxon>Caudata</taxon>
        <taxon>Salamandroidea</taxon>
        <taxon>Salamandridae</taxon>
        <taxon>Pleurodelinae</taxon>
        <taxon>Pleurodeles</taxon>
    </lineage>
</organism>
<keyword evidence="2" id="KW-1185">Reference proteome</keyword>
<comment type="caution">
    <text evidence="1">The sequence shown here is derived from an EMBL/GenBank/DDBJ whole genome shotgun (WGS) entry which is preliminary data.</text>
</comment>
<evidence type="ECO:0000313" key="1">
    <source>
        <dbReference type="EMBL" id="KAJ1130807.1"/>
    </source>
</evidence>
<gene>
    <name evidence="1" type="ORF">NDU88_009154</name>
</gene>
<sequence>MTRDWMGRFCVPWYKVEGVTEKGRVAQQKYVQRDSLVHNRRRFDWKVGDSVRVKSPRFSGLSKFSSGKTIVQVGDSAVKLDDGKWWNKDKISLTKSVAMDKVKDGGSGEFVVRQESQLPFTSSAVKYPKRVVGPPKKFDDYVVRSSHRPTKVNNTPVRINRRSSRTVRPPKKLLDYLY</sequence>
<reference evidence="1" key="1">
    <citation type="journal article" date="2022" name="bioRxiv">
        <title>Sequencing and chromosome-scale assembly of the giantPleurodeles waltlgenome.</title>
        <authorList>
            <person name="Brown T."/>
            <person name="Elewa A."/>
            <person name="Iarovenko S."/>
            <person name="Subramanian E."/>
            <person name="Araus A.J."/>
            <person name="Petzold A."/>
            <person name="Susuki M."/>
            <person name="Suzuki K.-i.T."/>
            <person name="Hayashi T."/>
            <person name="Toyoda A."/>
            <person name="Oliveira C."/>
            <person name="Osipova E."/>
            <person name="Leigh N.D."/>
            <person name="Simon A."/>
            <person name="Yun M.H."/>
        </authorList>
    </citation>
    <scope>NUCLEOTIDE SEQUENCE</scope>
    <source>
        <strain evidence="1">20211129_DDA</strain>
        <tissue evidence="1">Liver</tissue>
    </source>
</reference>
<evidence type="ECO:0000313" key="2">
    <source>
        <dbReference type="Proteomes" id="UP001066276"/>
    </source>
</evidence>